<name>A0A3S9I2A6_9ACTN</name>
<feature type="signal peptide" evidence="1">
    <location>
        <begin position="1"/>
        <end position="26"/>
    </location>
</feature>
<accession>A0A3S9I2A6</accession>
<evidence type="ECO:0000313" key="2">
    <source>
        <dbReference type="EMBL" id="AZP18498.1"/>
    </source>
</evidence>
<keyword evidence="1" id="KW-0732">Signal</keyword>
<organism evidence="2 3">
    <name type="scientific">Streptomyces aquilus</name>
    <dbReference type="NCBI Taxonomy" id="2548456"/>
    <lineage>
        <taxon>Bacteria</taxon>
        <taxon>Bacillati</taxon>
        <taxon>Actinomycetota</taxon>
        <taxon>Actinomycetes</taxon>
        <taxon>Kitasatosporales</taxon>
        <taxon>Streptomycetaceae</taxon>
        <taxon>Streptomyces</taxon>
    </lineage>
</organism>
<gene>
    <name evidence="2" type="ORF">EJC51_21850</name>
</gene>
<dbReference type="Proteomes" id="UP000280197">
    <property type="component" value="Chromosome"/>
</dbReference>
<protein>
    <recommendedName>
        <fullName evidence="4">Peptidase inhibitor family I36 protein</fullName>
    </recommendedName>
</protein>
<proteinExistence type="predicted"/>
<evidence type="ECO:0000256" key="1">
    <source>
        <dbReference type="SAM" id="SignalP"/>
    </source>
</evidence>
<sequence>MRRSVTLALALSAALTALVPTPSASAAVLPGHVCFWPQPGEMGGGWCYDAGRGGYAELDATVRRNAKSFSSQVDRTTYVLHFPRSGGCLQRTVYGGDYSENWEWADKADAIDAVPHSDCQPG</sequence>
<dbReference type="RefSeq" id="WP_126272642.1">
    <property type="nucleotide sequence ID" value="NZ_CP034463.1"/>
</dbReference>
<keyword evidence="3" id="KW-1185">Reference proteome</keyword>
<reference evidence="2 3" key="1">
    <citation type="submission" date="2018-12" db="EMBL/GenBank/DDBJ databases">
        <authorList>
            <person name="Li K."/>
        </authorList>
    </citation>
    <scope>NUCLEOTIDE SEQUENCE [LARGE SCALE GENOMIC DNA]</scope>
    <source>
        <strain evidence="3">CR22</strain>
    </source>
</reference>
<evidence type="ECO:0008006" key="4">
    <source>
        <dbReference type="Google" id="ProtNLM"/>
    </source>
</evidence>
<evidence type="ECO:0000313" key="3">
    <source>
        <dbReference type="Proteomes" id="UP000280197"/>
    </source>
</evidence>
<dbReference type="AlphaFoldDB" id="A0A3S9I2A6"/>
<feature type="chain" id="PRO_5019146300" description="Peptidase inhibitor family I36 protein" evidence="1">
    <location>
        <begin position="27"/>
        <end position="122"/>
    </location>
</feature>
<dbReference type="EMBL" id="CP034463">
    <property type="protein sequence ID" value="AZP18498.1"/>
    <property type="molecule type" value="Genomic_DNA"/>
</dbReference>
<dbReference type="KEGG" id="saqu:EJC51_21850"/>